<evidence type="ECO:0000313" key="3">
    <source>
        <dbReference type="Proteomes" id="UP000298138"/>
    </source>
</evidence>
<protein>
    <submittedName>
        <fullName evidence="2">Uncharacterized protein</fullName>
    </submittedName>
</protein>
<dbReference type="Proteomes" id="UP000298138">
    <property type="component" value="Unassembled WGS sequence"/>
</dbReference>
<feature type="compositionally biased region" description="Basic residues" evidence="1">
    <location>
        <begin position="63"/>
        <end position="76"/>
    </location>
</feature>
<dbReference type="AlphaFoldDB" id="A0A4S2N5B6"/>
<name>A0A4S2N5B6_9PEZI</name>
<dbReference type="EMBL" id="ML220112">
    <property type="protein sequence ID" value="TGZ84468.1"/>
    <property type="molecule type" value="Genomic_DNA"/>
</dbReference>
<feature type="region of interest" description="Disordered" evidence="1">
    <location>
        <begin position="25"/>
        <end position="87"/>
    </location>
</feature>
<keyword evidence="3" id="KW-1185">Reference proteome</keyword>
<sequence>MTAGLTTRSRSINIFPPIRFSLLLHPPLKSDQPPPTRSTKHQHHPGSCRYSGFWLPPTPAAKSRMHRKARSQRHKATICTADTRIAG</sequence>
<proteinExistence type="predicted"/>
<organism evidence="2 3">
    <name type="scientific">Ascodesmis nigricans</name>
    <dbReference type="NCBI Taxonomy" id="341454"/>
    <lineage>
        <taxon>Eukaryota</taxon>
        <taxon>Fungi</taxon>
        <taxon>Dikarya</taxon>
        <taxon>Ascomycota</taxon>
        <taxon>Pezizomycotina</taxon>
        <taxon>Pezizomycetes</taxon>
        <taxon>Pezizales</taxon>
        <taxon>Ascodesmidaceae</taxon>
        <taxon>Ascodesmis</taxon>
    </lineage>
</organism>
<gene>
    <name evidence="2" type="ORF">EX30DRAFT_670</name>
</gene>
<accession>A0A4S2N5B6</accession>
<evidence type="ECO:0000256" key="1">
    <source>
        <dbReference type="SAM" id="MobiDB-lite"/>
    </source>
</evidence>
<dbReference type="InParanoid" id="A0A4S2N5B6"/>
<evidence type="ECO:0000313" key="2">
    <source>
        <dbReference type="EMBL" id="TGZ84468.1"/>
    </source>
</evidence>
<reference evidence="2 3" key="1">
    <citation type="submission" date="2019-04" db="EMBL/GenBank/DDBJ databases">
        <title>Comparative genomics and transcriptomics to analyze fruiting body development in filamentous ascomycetes.</title>
        <authorList>
            <consortium name="DOE Joint Genome Institute"/>
            <person name="Lutkenhaus R."/>
            <person name="Traeger S."/>
            <person name="Breuer J."/>
            <person name="Kuo A."/>
            <person name="Lipzen A."/>
            <person name="Pangilinan J."/>
            <person name="Dilworth D."/>
            <person name="Sandor L."/>
            <person name="Poggeler S."/>
            <person name="Barry K."/>
            <person name="Grigoriev I.V."/>
            <person name="Nowrousian M."/>
        </authorList>
    </citation>
    <scope>NUCLEOTIDE SEQUENCE [LARGE SCALE GENOMIC DNA]</scope>
    <source>
        <strain evidence="2 3">CBS 389.68</strain>
    </source>
</reference>